<evidence type="ECO:0000313" key="17">
    <source>
        <dbReference type="Proteomes" id="UP000334380"/>
    </source>
</evidence>
<evidence type="ECO:0000256" key="15">
    <source>
        <dbReference type="SAM" id="Coils"/>
    </source>
</evidence>
<dbReference type="OrthoDB" id="466272at2"/>
<dbReference type="Pfam" id="PF00430">
    <property type="entry name" value="ATP-synt_B"/>
    <property type="match status" value="1"/>
</dbReference>
<dbReference type="InterPro" id="IPR050059">
    <property type="entry name" value="ATP_synthase_B_chain"/>
</dbReference>
<evidence type="ECO:0000256" key="8">
    <source>
        <dbReference type="ARBA" id="ARBA00023136"/>
    </source>
</evidence>
<evidence type="ECO:0000256" key="1">
    <source>
        <dbReference type="ARBA" id="ARBA00005513"/>
    </source>
</evidence>
<dbReference type="GO" id="GO:0045259">
    <property type="term" value="C:proton-transporting ATP synthase complex"/>
    <property type="evidence" value="ECO:0007669"/>
    <property type="project" value="UniProtKB-KW"/>
</dbReference>
<evidence type="ECO:0000313" key="16">
    <source>
        <dbReference type="EMBL" id="VVD67189.1"/>
    </source>
</evidence>
<keyword evidence="5 13" id="KW-0375">Hydrogen ion transport</keyword>
<dbReference type="InterPro" id="IPR002146">
    <property type="entry name" value="ATP_synth_b/b'su_bac/chlpt"/>
</dbReference>
<dbReference type="GO" id="GO:0046933">
    <property type="term" value="F:proton-transporting ATP synthase activity, rotational mechanism"/>
    <property type="evidence" value="ECO:0007669"/>
    <property type="project" value="UniProtKB-UniRule"/>
</dbReference>
<keyword evidence="8 13" id="KW-0472">Membrane</keyword>
<name>A0A5E4RZB3_9BURK</name>
<dbReference type="GO" id="GO:0005886">
    <property type="term" value="C:plasma membrane"/>
    <property type="evidence" value="ECO:0007669"/>
    <property type="project" value="UniProtKB-SubCell"/>
</dbReference>
<sequence>MKLDWSTLALQTINALVLVWLLARYLFRPVAKIMAERQTRANALISDANAAKLAAQAERDALQAEHEQLAAQRAQALAQIETDAQQQHAALLAAAQDEVSRLRTQAAAEAARERAAQAEATSAATLQFAVDIAGKLLDRLPDGVRVAAFIDGLANGVQLLSPDERAEMAADESLRLTAPRTLTANEREACATALSGAFGRRIEFSSEVDRTLIAGLELSGTHGVVRNSWRDQLEQIHSGLLPNDGRTP</sequence>
<comment type="function">
    <text evidence="11">Component of the F(0) channel, it forms part of the peripheral stalk, linking F(1) to F(0). The b'-subunit is a diverged and duplicated form of b found in plants and photosynthetic bacteria.</text>
</comment>
<gene>
    <name evidence="16" type="primary">atpF_1</name>
    <name evidence="13" type="synonym">atpF</name>
    <name evidence="16" type="ORF">PTE31013_00412</name>
</gene>
<comment type="function">
    <text evidence="10 13">F(1)F(0) ATP synthase produces ATP from ADP in the presence of a proton or sodium gradient. F-type ATPases consist of two structural domains, F(1) containing the extramembraneous catalytic core and F(0) containing the membrane proton channel, linked together by a central stalk and a peripheral stalk. During catalysis, ATP synthesis in the catalytic domain of F(1) is coupled via a rotary mechanism of the central stalk subunits to proton translocation.</text>
</comment>
<keyword evidence="9 13" id="KW-0066">ATP synthesis</keyword>
<comment type="subcellular location">
    <subcellularLocation>
        <location evidence="13">Cell membrane</location>
        <topology evidence="13">Single-pass membrane protein</topology>
    </subcellularLocation>
    <subcellularLocation>
        <location evidence="12">Endomembrane system</location>
        <topology evidence="12">Single-pass membrane protein</topology>
    </subcellularLocation>
</comment>
<comment type="similarity">
    <text evidence="1 13 14">Belongs to the ATPase B chain family.</text>
</comment>
<dbReference type="RefSeq" id="WP_150611158.1">
    <property type="nucleotide sequence ID" value="NZ_CABPRU010000001.1"/>
</dbReference>
<comment type="subunit">
    <text evidence="13">F-type ATPases have 2 components, F(1) - the catalytic core - and F(0) - the membrane proton channel. F(1) has five subunits: alpha(3), beta(3), gamma(1), delta(1), epsilon(1). F(0) has three main subunits: a(1), b(2) and c(10-14). The alpha and beta chains form an alternating ring which encloses part of the gamma chain. F(1) is attached to F(0) by a central stalk formed by the gamma and epsilon chains, while a peripheral stalk is formed by the delta and b chains.</text>
</comment>
<accession>A0A5E4RZB3</accession>
<evidence type="ECO:0000256" key="3">
    <source>
        <dbReference type="ARBA" id="ARBA00022547"/>
    </source>
</evidence>
<organism evidence="16 17">
    <name type="scientific">Pandoraea terrigena</name>
    <dbReference type="NCBI Taxonomy" id="2508292"/>
    <lineage>
        <taxon>Bacteria</taxon>
        <taxon>Pseudomonadati</taxon>
        <taxon>Pseudomonadota</taxon>
        <taxon>Betaproteobacteria</taxon>
        <taxon>Burkholderiales</taxon>
        <taxon>Burkholderiaceae</taxon>
        <taxon>Pandoraea</taxon>
    </lineage>
</organism>
<dbReference type="EMBL" id="CABPRU010000001">
    <property type="protein sequence ID" value="VVD67189.1"/>
    <property type="molecule type" value="Genomic_DNA"/>
</dbReference>
<reference evidence="16 17" key="1">
    <citation type="submission" date="2019-08" db="EMBL/GenBank/DDBJ databases">
        <authorList>
            <person name="Peeters C."/>
        </authorList>
    </citation>
    <scope>NUCLEOTIDE SEQUENCE [LARGE SCALE GENOMIC DNA]</scope>
    <source>
        <strain evidence="16 17">LMG 31013</strain>
    </source>
</reference>
<dbReference type="HAMAP" id="MF_01398">
    <property type="entry name" value="ATP_synth_b_bprime"/>
    <property type="match status" value="1"/>
</dbReference>
<evidence type="ECO:0000256" key="11">
    <source>
        <dbReference type="ARBA" id="ARBA00025614"/>
    </source>
</evidence>
<feature type="coiled-coil region" evidence="15">
    <location>
        <begin position="45"/>
        <end position="121"/>
    </location>
</feature>
<evidence type="ECO:0000256" key="10">
    <source>
        <dbReference type="ARBA" id="ARBA00025198"/>
    </source>
</evidence>
<dbReference type="GO" id="GO:0012505">
    <property type="term" value="C:endomembrane system"/>
    <property type="evidence" value="ECO:0007669"/>
    <property type="project" value="UniProtKB-SubCell"/>
</dbReference>
<proteinExistence type="inferred from homology"/>
<keyword evidence="15" id="KW-0175">Coiled coil</keyword>
<evidence type="ECO:0000256" key="5">
    <source>
        <dbReference type="ARBA" id="ARBA00022781"/>
    </source>
</evidence>
<evidence type="ECO:0000256" key="14">
    <source>
        <dbReference type="RuleBase" id="RU003848"/>
    </source>
</evidence>
<feature type="transmembrane region" description="Helical" evidence="13">
    <location>
        <begin position="6"/>
        <end position="27"/>
    </location>
</feature>
<keyword evidence="4 13" id="KW-0812">Transmembrane</keyword>
<keyword evidence="6 13" id="KW-1133">Transmembrane helix</keyword>
<protein>
    <recommendedName>
        <fullName evidence="13">ATP synthase subunit b</fullName>
    </recommendedName>
    <alternativeName>
        <fullName evidence="13">ATP synthase F(0) sector subunit b</fullName>
    </alternativeName>
    <alternativeName>
        <fullName evidence="13">ATPase subunit I</fullName>
    </alternativeName>
    <alternativeName>
        <fullName evidence="13">F-type ATPase subunit b</fullName>
        <shortName evidence="13">F-ATPase subunit b</shortName>
    </alternativeName>
</protein>
<dbReference type="PANTHER" id="PTHR33445:SF2">
    <property type="entry name" value="ATP SYNTHASE SUBUNIT B', CHLOROPLASTIC"/>
    <property type="match status" value="1"/>
</dbReference>
<keyword evidence="7 13" id="KW-0406">Ion transport</keyword>
<dbReference type="Proteomes" id="UP000334380">
    <property type="component" value="Unassembled WGS sequence"/>
</dbReference>
<evidence type="ECO:0000256" key="6">
    <source>
        <dbReference type="ARBA" id="ARBA00022989"/>
    </source>
</evidence>
<dbReference type="GO" id="GO:0046961">
    <property type="term" value="F:proton-transporting ATPase activity, rotational mechanism"/>
    <property type="evidence" value="ECO:0007669"/>
    <property type="project" value="TreeGrafter"/>
</dbReference>
<evidence type="ECO:0000256" key="12">
    <source>
        <dbReference type="ARBA" id="ARBA00037847"/>
    </source>
</evidence>
<evidence type="ECO:0000256" key="4">
    <source>
        <dbReference type="ARBA" id="ARBA00022692"/>
    </source>
</evidence>
<dbReference type="PANTHER" id="PTHR33445">
    <property type="entry name" value="ATP SYNTHASE SUBUNIT B', CHLOROPLASTIC"/>
    <property type="match status" value="1"/>
</dbReference>
<keyword evidence="17" id="KW-1185">Reference proteome</keyword>
<evidence type="ECO:0000256" key="13">
    <source>
        <dbReference type="HAMAP-Rule" id="MF_01398"/>
    </source>
</evidence>
<keyword evidence="3 13" id="KW-0138">CF(0)</keyword>
<evidence type="ECO:0000256" key="7">
    <source>
        <dbReference type="ARBA" id="ARBA00023065"/>
    </source>
</evidence>
<evidence type="ECO:0000256" key="9">
    <source>
        <dbReference type="ARBA" id="ARBA00023310"/>
    </source>
</evidence>
<keyword evidence="2 13" id="KW-0813">Transport</keyword>
<dbReference type="AlphaFoldDB" id="A0A5E4RZB3"/>
<evidence type="ECO:0000256" key="2">
    <source>
        <dbReference type="ARBA" id="ARBA00022448"/>
    </source>
</evidence>
<keyword evidence="13" id="KW-1003">Cell membrane</keyword>